<dbReference type="STRING" id="749222.Nitsa_1777"/>
<sequence>MNLVDLQQKIDNYVSVVSSWVRNVGKLYFSSTPENVDVKLIDDSGAVVTRTMPNVAQFRKRVWDDVGGALGQFDRTFYVDAANGSDDNDGSSGTPFQTIKKACDSVPVGGHGRIVLREKQTHYIAEGIVTTNKILEFATWMEQSDSNDNAWIENIPSDDGNGNTRTTGFIQKGGCHIFGNVNIRTANYADGTTGLSIIEGLYRRADNGTYNTMFYDCAIELGDTNLIHVPTGPNATTHAYLYGSEITRNGPNRDAYLIQNDAGSIVVNTHASSYKLSDGSDGSLVDFVAGQIVKDANGVPLNIVSNVSFE</sequence>
<reference evidence="2" key="2">
    <citation type="submission" date="2011-01" db="EMBL/GenBank/DDBJ databases">
        <title>The complete genome of Nitratifractor salsuginis DSM 16511.</title>
        <authorList>
            <consortium name="US DOE Joint Genome Institute (JGI-PGF)"/>
            <person name="Lucas S."/>
            <person name="Copeland A."/>
            <person name="Lapidus A."/>
            <person name="Bruce D."/>
            <person name="Goodwin L."/>
            <person name="Pitluck S."/>
            <person name="Kyrpides N."/>
            <person name="Mavromatis K."/>
            <person name="Ivanova N."/>
            <person name="Mikhailova N."/>
            <person name="Zeytun A."/>
            <person name="Detter J.C."/>
            <person name="Tapia R."/>
            <person name="Han C."/>
            <person name="Land M."/>
            <person name="Hauser L."/>
            <person name="Markowitz V."/>
            <person name="Cheng J.-F."/>
            <person name="Hugenholtz P."/>
            <person name="Woyke T."/>
            <person name="Wu D."/>
            <person name="Tindall B."/>
            <person name="Schuetze A."/>
            <person name="Brambilla E."/>
            <person name="Klenk H.-P."/>
            <person name="Eisen J.A."/>
        </authorList>
    </citation>
    <scope>NUCLEOTIDE SEQUENCE [LARGE SCALE GENOMIC DNA]</scope>
    <source>
        <strain evidence="2">DSM 16511 / JCM 12458 / E9I37-1</strain>
    </source>
</reference>
<dbReference type="EMBL" id="CP002452">
    <property type="protein sequence ID" value="ADV47022.1"/>
    <property type="molecule type" value="Genomic_DNA"/>
</dbReference>
<keyword evidence="2" id="KW-1185">Reference proteome</keyword>
<dbReference type="InterPro" id="IPR011050">
    <property type="entry name" value="Pectin_lyase_fold/virulence"/>
</dbReference>
<name>E6X1N1_NITSE</name>
<dbReference type="Gene3D" id="2.160.20.10">
    <property type="entry name" value="Single-stranded right-handed beta-helix, Pectin lyase-like"/>
    <property type="match status" value="1"/>
</dbReference>
<protein>
    <submittedName>
        <fullName evidence="1">Uncharacterized protein</fullName>
    </submittedName>
</protein>
<accession>E6X1N1</accession>
<organism evidence="1 2">
    <name type="scientific">Nitratifractor salsuginis (strain DSM 16511 / JCM 12458 / E9I37-1)</name>
    <dbReference type="NCBI Taxonomy" id="749222"/>
    <lineage>
        <taxon>Bacteria</taxon>
        <taxon>Pseudomonadati</taxon>
        <taxon>Campylobacterota</taxon>
        <taxon>Epsilonproteobacteria</taxon>
        <taxon>Campylobacterales</taxon>
        <taxon>Sulfurovaceae</taxon>
        <taxon>Nitratifractor</taxon>
    </lineage>
</organism>
<proteinExistence type="predicted"/>
<evidence type="ECO:0000313" key="1">
    <source>
        <dbReference type="EMBL" id="ADV47022.1"/>
    </source>
</evidence>
<dbReference type="KEGG" id="nsa:Nitsa_1777"/>
<evidence type="ECO:0000313" key="2">
    <source>
        <dbReference type="Proteomes" id="UP000008633"/>
    </source>
</evidence>
<gene>
    <name evidence="1" type="ordered locus">Nitsa_1777</name>
</gene>
<dbReference type="RefSeq" id="WP_013554707.1">
    <property type="nucleotide sequence ID" value="NC_014935.1"/>
</dbReference>
<reference evidence="1 2" key="1">
    <citation type="journal article" date="2011" name="Stand. Genomic Sci.">
        <title>Complete genome sequence of Nitratifractor salsuginis type strain (E9I37-1).</title>
        <authorList>
            <person name="Anderson I."/>
            <person name="Sikorski J."/>
            <person name="Zeytun A."/>
            <person name="Nolan M."/>
            <person name="Lapidus A."/>
            <person name="Lucas S."/>
            <person name="Hammon N."/>
            <person name="Deshpande S."/>
            <person name="Cheng J.F."/>
            <person name="Tapia R."/>
            <person name="Han C."/>
            <person name="Goodwin L."/>
            <person name="Pitluck S."/>
            <person name="Liolios K."/>
            <person name="Pagani I."/>
            <person name="Ivanova N."/>
            <person name="Huntemann M."/>
            <person name="Mavromatis K."/>
            <person name="Ovchinikova G."/>
            <person name="Pati A."/>
            <person name="Chen A."/>
            <person name="Palaniappan K."/>
            <person name="Land M."/>
            <person name="Hauser L."/>
            <person name="Brambilla E.M."/>
            <person name="Ngatchou-Djao O.D."/>
            <person name="Rohde M."/>
            <person name="Tindall B.J."/>
            <person name="Goker M."/>
            <person name="Detter J.C."/>
            <person name="Woyke T."/>
            <person name="Bristow J."/>
            <person name="Eisen J.A."/>
            <person name="Markowitz V."/>
            <person name="Hugenholtz P."/>
            <person name="Klenk H.P."/>
            <person name="Kyrpides N.C."/>
        </authorList>
    </citation>
    <scope>NUCLEOTIDE SEQUENCE [LARGE SCALE GENOMIC DNA]</scope>
    <source>
        <strain evidence="2">DSM 16511 / JCM 12458 / E9I37-1</strain>
    </source>
</reference>
<dbReference type="SUPFAM" id="SSF51126">
    <property type="entry name" value="Pectin lyase-like"/>
    <property type="match status" value="1"/>
</dbReference>
<dbReference type="OrthoDB" id="2667186at2"/>
<dbReference type="AlphaFoldDB" id="E6X1N1"/>
<dbReference type="InterPro" id="IPR012334">
    <property type="entry name" value="Pectin_lyas_fold"/>
</dbReference>
<dbReference type="Proteomes" id="UP000008633">
    <property type="component" value="Chromosome"/>
</dbReference>
<dbReference type="HOGENOM" id="CLU_896676_0_0_7"/>